<evidence type="ECO:0000313" key="2">
    <source>
        <dbReference type="Proteomes" id="UP000214596"/>
    </source>
</evidence>
<dbReference type="Proteomes" id="UP000214596">
    <property type="component" value="Unassembled WGS sequence"/>
</dbReference>
<gene>
    <name evidence="1" type="ORF">CA163_01335</name>
</gene>
<proteinExistence type="predicted"/>
<protein>
    <submittedName>
        <fullName evidence="1">Uncharacterized protein</fullName>
    </submittedName>
</protein>
<name>A0A0L8UJ13_VIBPH</name>
<dbReference type="GeneID" id="1191036"/>
<accession>A0A0L8UJ13</accession>
<sequence length="272" mass="32227">MSIMSLLKLKFRSGAKLSKPSHRIYRFGSIVCDLTVPGGFYESNRAEEDSEITRDFLESNVRNDYHNQFFLVGRLEWPYHTIIPYPGTYDYYGQLTMKLSLIPYVKSSNIKKSLYDIRDDIFFRYDDFYNAEEHDPKTGRGYNKYKEKSIYKHYTEEVVVGNEELRNELINTRVLDILITPPTINVHNNYIKYESEKSLSKFKSHYCFLFNKYCYLSIEFHHDGWTDRYMKVCLENAQEAENMIVSSINISELLDEDLSDNEVRNIKPKSSY</sequence>
<reference evidence="1 2" key="1">
    <citation type="journal article" date="2017" name="Appl. Environ. Microbiol.">
        <title>Parallel evolution of two clades of a major Atlantic endemic Vibrio parahaemolyticus pathogen lineage by independent acquisition of related pathogenicity islands.</title>
        <authorList>
            <person name="Xu F."/>
            <person name="Gonzalez-Escalona N."/>
            <person name="Drees K.P."/>
            <person name="Sebra R.P."/>
            <person name="Cooper V.S."/>
            <person name="Jones S.H."/>
            <person name="Whistler C.A."/>
        </authorList>
    </citation>
    <scope>NUCLEOTIDE SEQUENCE [LARGE SCALE GENOMIC DNA]</scope>
    <source>
        <strain evidence="1 2">MAVP-3</strain>
    </source>
</reference>
<dbReference type="OrthoDB" id="9958306at2"/>
<dbReference type="EMBL" id="NIXT01000029">
    <property type="protein sequence ID" value="OXE34627.1"/>
    <property type="molecule type" value="Genomic_DNA"/>
</dbReference>
<organism evidence="1 2">
    <name type="scientific">Vibrio parahaemolyticus</name>
    <dbReference type="NCBI Taxonomy" id="670"/>
    <lineage>
        <taxon>Bacteria</taxon>
        <taxon>Pseudomonadati</taxon>
        <taxon>Pseudomonadota</taxon>
        <taxon>Gammaproteobacteria</taxon>
        <taxon>Vibrionales</taxon>
        <taxon>Vibrionaceae</taxon>
        <taxon>Vibrio</taxon>
    </lineage>
</organism>
<dbReference type="AlphaFoldDB" id="A0A0L8UJ13"/>
<evidence type="ECO:0000313" key="1">
    <source>
        <dbReference type="EMBL" id="OXE34627.1"/>
    </source>
</evidence>
<comment type="caution">
    <text evidence="1">The sequence shown here is derived from an EMBL/GenBank/DDBJ whole genome shotgun (WGS) entry which is preliminary data.</text>
</comment>
<dbReference type="RefSeq" id="WP_011106257.1">
    <property type="nucleotide sequence ID" value="NZ_CAMFGX010000017.1"/>
</dbReference>